<name>A0A327T7W0_9SPHI</name>
<evidence type="ECO:0000256" key="3">
    <source>
        <dbReference type="ARBA" id="ARBA00022723"/>
    </source>
</evidence>
<organism evidence="5 6">
    <name type="scientific">Pedobacter cryoconitis</name>
    <dbReference type="NCBI Taxonomy" id="188932"/>
    <lineage>
        <taxon>Bacteria</taxon>
        <taxon>Pseudomonadati</taxon>
        <taxon>Bacteroidota</taxon>
        <taxon>Sphingobacteriia</taxon>
        <taxon>Sphingobacteriales</taxon>
        <taxon>Sphingobacteriaceae</taxon>
        <taxon>Pedobacter</taxon>
    </lineage>
</organism>
<dbReference type="Proteomes" id="UP000249754">
    <property type="component" value="Unassembled WGS sequence"/>
</dbReference>
<dbReference type="AlphaFoldDB" id="A0A327T7W0"/>
<evidence type="ECO:0000313" key="6">
    <source>
        <dbReference type="Proteomes" id="UP000249754"/>
    </source>
</evidence>
<keyword evidence="2" id="KW-0349">Heme</keyword>
<dbReference type="EMBL" id="QLLR01000001">
    <property type="protein sequence ID" value="RAJ37181.1"/>
    <property type="molecule type" value="Genomic_DNA"/>
</dbReference>
<protein>
    <submittedName>
        <fullName evidence="5">Hemoglobin</fullName>
    </submittedName>
</protein>
<proteinExistence type="predicted"/>
<keyword evidence="3" id="KW-0479">Metal-binding</keyword>
<keyword evidence="1" id="KW-0813">Transport</keyword>
<dbReference type="STRING" id="188932.AY601_2653"/>
<dbReference type="InterPro" id="IPR009050">
    <property type="entry name" value="Globin-like_sf"/>
</dbReference>
<dbReference type="InterPro" id="IPR012292">
    <property type="entry name" value="Globin/Proto"/>
</dbReference>
<comment type="caution">
    <text evidence="5">The sequence shown here is derived from an EMBL/GenBank/DDBJ whole genome shotgun (WGS) entry which is preliminary data.</text>
</comment>
<evidence type="ECO:0000313" key="5">
    <source>
        <dbReference type="EMBL" id="RAJ37181.1"/>
    </source>
</evidence>
<dbReference type="GO" id="GO:0019825">
    <property type="term" value="F:oxygen binding"/>
    <property type="evidence" value="ECO:0007669"/>
    <property type="project" value="InterPro"/>
</dbReference>
<accession>A0A327T7W0</accession>
<evidence type="ECO:0000256" key="2">
    <source>
        <dbReference type="ARBA" id="ARBA00022617"/>
    </source>
</evidence>
<dbReference type="Pfam" id="PF01152">
    <property type="entry name" value="Bac_globin"/>
    <property type="match status" value="1"/>
</dbReference>
<dbReference type="InterPro" id="IPR001486">
    <property type="entry name" value="Hemoglobin_trunc"/>
</dbReference>
<sequence>MIFDMIFSKRLIRKFVTMKADIKNVEDIMLFVDKFYGKVQQDELIGPVFASVLQDWNPHLQQMYRFWNAALFGVPGFRGNPFAKHAPLAIEAKHFERWLILFRATIEEDFEGEMAAEAKNRAELMAEMFLRRLRGLNGDPTKVIV</sequence>
<dbReference type="Gene3D" id="1.10.490.10">
    <property type="entry name" value="Globins"/>
    <property type="match status" value="1"/>
</dbReference>
<evidence type="ECO:0000256" key="4">
    <source>
        <dbReference type="ARBA" id="ARBA00023004"/>
    </source>
</evidence>
<reference evidence="5 6" key="1">
    <citation type="submission" date="2018-06" db="EMBL/GenBank/DDBJ databases">
        <title>Genomic Encyclopedia of Archaeal and Bacterial Type Strains, Phase II (KMG-II): from individual species to whole genera.</title>
        <authorList>
            <person name="Goeker M."/>
        </authorList>
    </citation>
    <scope>NUCLEOTIDE SEQUENCE [LARGE SCALE GENOMIC DNA]</scope>
    <source>
        <strain evidence="5 6">DSM 14825</strain>
    </source>
</reference>
<dbReference type="SUPFAM" id="SSF46458">
    <property type="entry name" value="Globin-like"/>
    <property type="match status" value="1"/>
</dbReference>
<gene>
    <name evidence="5" type="ORF">LY11_00257</name>
</gene>
<dbReference type="GO" id="GO:0046872">
    <property type="term" value="F:metal ion binding"/>
    <property type="evidence" value="ECO:0007669"/>
    <property type="project" value="UniProtKB-KW"/>
</dbReference>
<evidence type="ECO:0000256" key="1">
    <source>
        <dbReference type="ARBA" id="ARBA00022448"/>
    </source>
</evidence>
<keyword evidence="4" id="KW-0408">Iron</keyword>
<dbReference type="GO" id="GO:0020037">
    <property type="term" value="F:heme binding"/>
    <property type="evidence" value="ECO:0007669"/>
    <property type="project" value="InterPro"/>
</dbReference>
<dbReference type="CDD" id="cd08916">
    <property type="entry name" value="TrHb3_P"/>
    <property type="match status" value="1"/>
</dbReference>